<protein>
    <submittedName>
        <fullName evidence="2">Uncharacterized protein</fullName>
    </submittedName>
</protein>
<feature type="compositionally biased region" description="Low complexity" evidence="1">
    <location>
        <begin position="229"/>
        <end position="238"/>
    </location>
</feature>
<feature type="region of interest" description="Disordered" evidence="1">
    <location>
        <begin position="131"/>
        <end position="158"/>
    </location>
</feature>
<dbReference type="EMBL" id="CP031049">
    <property type="protein sequence ID" value="QDZ25167.1"/>
    <property type="molecule type" value="Genomic_DNA"/>
</dbReference>
<evidence type="ECO:0000313" key="3">
    <source>
        <dbReference type="Proteomes" id="UP000316726"/>
    </source>
</evidence>
<feature type="compositionally biased region" description="Polar residues" evidence="1">
    <location>
        <begin position="22"/>
        <end position="39"/>
    </location>
</feature>
<gene>
    <name evidence="2" type="ORF">A3770_16p76850</name>
</gene>
<sequence length="456" mass="49418">MASWDPSSLPALPKREIPRSPKTPQAQIVKNNFKASSRVVSGRKQTRSKLSFISPEIIRDNKHGLFTHFEERKASVVEEAVRPPSTSPKKGDCFVRSVSHQPSPAMRVRRLRVLRTKNQVQDKNAKAYYETPRRRMPGGVMRPSPPPEPSPMREGLPLRPVGAKADQVGFRSAEEAGSCGANDENASASQSAESKSSRMRREVRSKLSFPVGAEDIASHPCQEQEEGAEGAAEGAAAADPSSRDAGGGAQGVGEDLKLVSKMSPVSVMDPPTIGSLACELCGQKVNEEALTTICSRAITYLQSRGRYVSSSVAISAGVSPVAVQSLLEMEDSEITGEGGSAPAASQCQTTPAVRKSVQRLRNRTQKKVWRSIGESRGSSLTPASEFLKRSTRSYTTPSSMLQHDFAKKLERQRNDYTPVKNLIYSPVSRNATTCLDVNAATFLFASQMKLTLSGDR</sequence>
<accession>A0A5B8MXC2</accession>
<feature type="compositionally biased region" description="Basic and acidic residues" evidence="1">
    <location>
        <begin position="195"/>
        <end position="205"/>
    </location>
</feature>
<keyword evidence="3" id="KW-1185">Reference proteome</keyword>
<name>A0A5B8MXC2_9CHLO</name>
<feature type="region of interest" description="Disordered" evidence="1">
    <location>
        <begin position="170"/>
        <end position="252"/>
    </location>
</feature>
<dbReference type="Proteomes" id="UP000316726">
    <property type="component" value="Chromosome 16"/>
</dbReference>
<dbReference type="AlphaFoldDB" id="A0A5B8MXC2"/>
<feature type="region of interest" description="Disordered" evidence="1">
    <location>
        <begin position="77"/>
        <end position="101"/>
    </location>
</feature>
<evidence type="ECO:0000256" key="1">
    <source>
        <dbReference type="SAM" id="MobiDB-lite"/>
    </source>
</evidence>
<feature type="region of interest" description="Disordered" evidence="1">
    <location>
        <begin position="1"/>
        <end position="46"/>
    </location>
</feature>
<organism evidence="2 3">
    <name type="scientific">Chloropicon primus</name>
    <dbReference type="NCBI Taxonomy" id="1764295"/>
    <lineage>
        <taxon>Eukaryota</taxon>
        <taxon>Viridiplantae</taxon>
        <taxon>Chlorophyta</taxon>
        <taxon>Chloropicophyceae</taxon>
        <taxon>Chloropicales</taxon>
        <taxon>Chloropicaceae</taxon>
        <taxon>Chloropicon</taxon>
    </lineage>
</organism>
<proteinExistence type="predicted"/>
<evidence type="ECO:0000313" key="2">
    <source>
        <dbReference type="EMBL" id="QDZ25167.1"/>
    </source>
</evidence>
<reference evidence="2 3" key="1">
    <citation type="submission" date="2018-07" db="EMBL/GenBank/DDBJ databases">
        <title>The complete nuclear genome of the prasinophyte Chloropicon primus (CCMP1205).</title>
        <authorList>
            <person name="Pombert J.-F."/>
            <person name="Otis C."/>
            <person name="Turmel M."/>
            <person name="Lemieux C."/>
        </authorList>
    </citation>
    <scope>NUCLEOTIDE SEQUENCE [LARGE SCALE GENOMIC DNA]</scope>
    <source>
        <strain evidence="2 3">CCMP1205</strain>
    </source>
</reference>